<dbReference type="KEGG" id="cpau:EHF44_15695"/>
<feature type="domain" description="Glycoside hydrolase family 19 catalytic" evidence="3">
    <location>
        <begin position="716"/>
        <end position="796"/>
    </location>
</feature>
<protein>
    <submittedName>
        <fullName evidence="4">Chitinase</fullName>
    </submittedName>
</protein>
<evidence type="ECO:0000313" key="4">
    <source>
        <dbReference type="EMBL" id="AZG14754.1"/>
    </source>
</evidence>
<proteinExistence type="predicted"/>
<reference evidence="5" key="1">
    <citation type="submission" date="2018-11" db="EMBL/GenBank/DDBJ databases">
        <title>FDA dAtabase for Regulatory Grade micrObial Sequences (FDA-ARGOS): Supporting development and validation of Infectious Disease Dx tests.</title>
        <authorList>
            <person name="Goldberg B."/>
            <person name="Campos J."/>
            <person name="Tallon L."/>
            <person name="Sadzewicz L."/>
            <person name="Zhao X."/>
            <person name="Vavikolanu K."/>
            <person name="Mehta A."/>
            <person name="Aluvathingal J."/>
            <person name="Nadendla S."/>
            <person name="Geyer C."/>
            <person name="Nandy P."/>
            <person name="Yan Y."/>
            <person name="Sichtig H."/>
        </authorList>
    </citation>
    <scope>NUCLEOTIDE SEQUENCE [LARGE SCALE GENOMIC DNA]</scope>
    <source>
        <strain evidence="5">FDAARGOS_614</strain>
    </source>
</reference>
<dbReference type="OrthoDB" id="1242806at2"/>
<evidence type="ECO:0000256" key="1">
    <source>
        <dbReference type="ARBA" id="ARBA00022821"/>
    </source>
</evidence>
<sequence>MTQTPPNPDATRVRQLAFAFPFCRKGDGQAAGRNFTSEHDFHTLLKKEPSGCFAVGPKGMWHGGIHVSESGAGASLDLLHGVRCMADGEVVAFRINRAYLVSQVAAQDGKPEREARYSTGFVLVRHAMEFPKGNRLTFFSLYMHLQDLAGYDSDPKLPRPGYWRPDFKVTPFASDRPTGRPRAGAPDQVGLRVRATQLRGTPLCLLPHGARIRIGKRQGHWGQIEDTHGAQLIPASVGGRIAPAGAVGGWVFLGEERGHRVIEEVMPEAQLDRVVTPATPIPIRAGELVGHLGRYDPLRQPAEHRMVHLEVFCDDRVQSFLEKSRAWVESHGHKAGEWKKLGLSSEPTLLRVDQNTRLYRQPFRAGAESPRTDVIQTHSFAELERIPDNKRMETEPVEGGKQPWWRIRSVDFMGRGIEGWVRQRDFAGGRVTPEFAQTWPDFDATLKAPHDAAHTIFASATAYVDYAMGADVVSPGAVDKLSPLMVKVHRAIYPKGDGSRAADELCATMDDPSRAFRSSRLIIRHESEWANPGKWQALLKAIEQRTGPQPEHDEEQRRIGKLAWWDEVKAGVSDLPGPNVFHIHPIGLVGNFHKTLICKACGADIALTNEFLSKIAPGAHDGVIQELIIASRGIFANYGLNSCRQVTHFLGQAKHETQGFRLFRESLLYRNRTAEALYQLARSAIEAGFKRKGLSFSSQEEKISWVQENLVANEEGYADHCFGSDEQPGKDFRGRGLLHLTHYENYKRCGRDIGYPIDESPELVEKDGAVIVESGLWFWKYRRIGRVADNPMISGDVAVKDVTRRINPGYAGLAERQRFKREISLVFREQYSSSRCEDD</sequence>
<dbReference type="EMBL" id="CP033969">
    <property type="protein sequence ID" value="AZG14754.1"/>
    <property type="molecule type" value="Genomic_DNA"/>
</dbReference>
<evidence type="ECO:0000313" key="5">
    <source>
        <dbReference type="Proteomes" id="UP000270411"/>
    </source>
</evidence>
<dbReference type="GO" id="GO:0006032">
    <property type="term" value="P:chitin catabolic process"/>
    <property type="evidence" value="ECO:0007669"/>
    <property type="project" value="InterPro"/>
</dbReference>
<dbReference type="Pfam" id="PF00182">
    <property type="entry name" value="Glyco_hydro_19"/>
    <property type="match status" value="1"/>
</dbReference>
<dbReference type="InterPro" id="IPR000726">
    <property type="entry name" value="Glyco_hydro_19_cat"/>
</dbReference>
<dbReference type="SUPFAM" id="SSF53955">
    <property type="entry name" value="Lysozyme-like"/>
    <property type="match status" value="1"/>
</dbReference>
<dbReference type="Gene3D" id="1.10.530.10">
    <property type="match status" value="1"/>
</dbReference>
<evidence type="ECO:0000256" key="2">
    <source>
        <dbReference type="ARBA" id="ARBA00023157"/>
    </source>
</evidence>
<keyword evidence="1" id="KW-0611">Plant defense</keyword>
<dbReference type="GO" id="GO:0004568">
    <property type="term" value="F:chitinase activity"/>
    <property type="evidence" value="ECO:0007669"/>
    <property type="project" value="InterPro"/>
</dbReference>
<dbReference type="GO" id="GO:0006952">
    <property type="term" value="P:defense response"/>
    <property type="evidence" value="ECO:0007669"/>
    <property type="project" value="UniProtKB-KW"/>
</dbReference>
<dbReference type="PANTHER" id="PTHR22595">
    <property type="entry name" value="CHITINASE-RELATED"/>
    <property type="match status" value="1"/>
</dbReference>
<keyword evidence="2" id="KW-1015">Disulfide bond</keyword>
<organism evidence="4 5">
    <name type="scientific">Cupriavidus pauculus</name>
    <dbReference type="NCBI Taxonomy" id="82633"/>
    <lineage>
        <taxon>Bacteria</taxon>
        <taxon>Pseudomonadati</taxon>
        <taxon>Pseudomonadota</taxon>
        <taxon>Betaproteobacteria</taxon>
        <taxon>Burkholderiales</taxon>
        <taxon>Burkholderiaceae</taxon>
        <taxon>Cupriavidus</taxon>
    </lineage>
</organism>
<evidence type="ECO:0000259" key="3">
    <source>
        <dbReference type="Pfam" id="PF00182"/>
    </source>
</evidence>
<gene>
    <name evidence="4" type="ORF">EHF44_15695</name>
</gene>
<dbReference type="AlphaFoldDB" id="A0A3G8H2X7"/>
<dbReference type="RefSeq" id="WP_124684510.1">
    <property type="nucleotide sequence ID" value="NZ_CP033969.1"/>
</dbReference>
<name>A0A3G8H2X7_9BURK</name>
<dbReference type="GO" id="GO:0016998">
    <property type="term" value="P:cell wall macromolecule catabolic process"/>
    <property type="evidence" value="ECO:0007669"/>
    <property type="project" value="InterPro"/>
</dbReference>
<dbReference type="InterPro" id="IPR023346">
    <property type="entry name" value="Lysozyme-like_dom_sf"/>
</dbReference>
<dbReference type="Proteomes" id="UP000270411">
    <property type="component" value="Chromosome 1"/>
</dbReference>
<accession>A0A3G8H2X7</accession>
<dbReference type="PANTHER" id="PTHR22595:SF79">
    <property type="entry name" value="CHITINASE 12"/>
    <property type="match status" value="1"/>
</dbReference>